<protein>
    <submittedName>
        <fullName evidence="2">Uncharacterized protein</fullName>
    </submittedName>
</protein>
<feature type="compositionally biased region" description="Low complexity" evidence="1">
    <location>
        <begin position="61"/>
        <end position="75"/>
    </location>
</feature>
<accession>A0A167VZQ1</accession>
<keyword evidence="3" id="KW-1185">Reference proteome</keyword>
<feature type="region of interest" description="Disordered" evidence="1">
    <location>
        <begin position="61"/>
        <end position="88"/>
    </location>
</feature>
<evidence type="ECO:0000256" key="1">
    <source>
        <dbReference type="SAM" id="MobiDB-lite"/>
    </source>
</evidence>
<gene>
    <name evidence="2" type="ORF">FIBSPDRAFT_349597</name>
</gene>
<dbReference type="EMBL" id="KV417833">
    <property type="protein sequence ID" value="KZP05541.1"/>
    <property type="molecule type" value="Genomic_DNA"/>
</dbReference>
<dbReference type="Proteomes" id="UP000076532">
    <property type="component" value="Unassembled WGS sequence"/>
</dbReference>
<dbReference type="PROSITE" id="PS51257">
    <property type="entry name" value="PROKAR_LIPOPROTEIN"/>
    <property type="match status" value="1"/>
</dbReference>
<name>A0A167VZQ1_9AGAM</name>
<reference evidence="2 3" key="1">
    <citation type="journal article" date="2016" name="Mol. Biol. Evol.">
        <title>Comparative Genomics of Early-Diverging Mushroom-Forming Fungi Provides Insights into the Origins of Lignocellulose Decay Capabilities.</title>
        <authorList>
            <person name="Nagy L.G."/>
            <person name="Riley R."/>
            <person name="Tritt A."/>
            <person name="Adam C."/>
            <person name="Daum C."/>
            <person name="Floudas D."/>
            <person name="Sun H."/>
            <person name="Yadav J.S."/>
            <person name="Pangilinan J."/>
            <person name="Larsson K.H."/>
            <person name="Matsuura K."/>
            <person name="Barry K."/>
            <person name="Labutti K."/>
            <person name="Kuo R."/>
            <person name="Ohm R.A."/>
            <person name="Bhattacharya S.S."/>
            <person name="Shirouzu T."/>
            <person name="Yoshinaga Y."/>
            <person name="Martin F.M."/>
            <person name="Grigoriev I.V."/>
            <person name="Hibbett D.S."/>
        </authorList>
    </citation>
    <scope>NUCLEOTIDE SEQUENCE [LARGE SCALE GENOMIC DNA]</scope>
    <source>
        <strain evidence="2 3">CBS 109695</strain>
    </source>
</reference>
<organism evidence="2 3">
    <name type="scientific">Athelia psychrophila</name>
    <dbReference type="NCBI Taxonomy" id="1759441"/>
    <lineage>
        <taxon>Eukaryota</taxon>
        <taxon>Fungi</taxon>
        <taxon>Dikarya</taxon>
        <taxon>Basidiomycota</taxon>
        <taxon>Agaricomycotina</taxon>
        <taxon>Agaricomycetes</taxon>
        <taxon>Agaricomycetidae</taxon>
        <taxon>Atheliales</taxon>
        <taxon>Atheliaceae</taxon>
        <taxon>Athelia</taxon>
    </lineage>
</organism>
<evidence type="ECO:0000313" key="3">
    <source>
        <dbReference type="Proteomes" id="UP000076532"/>
    </source>
</evidence>
<evidence type="ECO:0000313" key="2">
    <source>
        <dbReference type="EMBL" id="KZP05541.1"/>
    </source>
</evidence>
<proteinExistence type="predicted"/>
<sequence>MTTVHNRCFHTPSLLSACSMVRHRDIPLRGSPSSTNVHLFIMLVVGHTHCGGAAACMSAARTPSTSRSPTPRPAAGSPRSRLSPHISSRRPLMRRSVHLWRRTCAHRWRTCPRPRWCRTRGKAERRCCGYSGRCTRSRMAPIWGRGT</sequence>
<dbReference type="AlphaFoldDB" id="A0A167VZQ1"/>